<evidence type="ECO:0000259" key="19">
    <source>
        <dbReference type="Pfam" id="PF12612"/>
    </source>
</evidence>
<dbReference type="PANTHER" id="PTHR12658:SF0">
    <property type="entry name" value="TUBULIN-SPECIFIC CHAPERONE D"/>
    <property type="match status" value="1"/>
</dbReference>
<reference evidence="21" key="3">
    <citation type="submission" date="2025-09" db="UniProtKB">
        <authorList>
            <consortium name="Ensembl"/>
        </authorList>
    </citation>
    <scope>IDENTIFICATION</scope>
</reference>
<feature type="domain" description="Tubulin-folding cofactor D C-terminal" evidence="19">
    <location>
        <begin position="842"/>
        <end position="1026"/>
    </location>
</feature>
<evidence type="ECO:0000313" key="21">
    <source>
        <dbReference type="Ensembl" id="ENSSFAP00005045318.1"/>
    </source>
</evidence>
<dbReference type="InterPro" id="IPR016024">
    <property type="entry name" value="ARM-type_fold"/>
</dbReference>
<evidence type="ECO:0000313" key="22">
    <source>
        <dbReference type="Proteomes" id="UP000472267"/>
    </source>
</evidence>
<feature type="domain" description="Tubulin-folding cofactor D ARM repeats" evidence="20">
    <location>
        <begin position="293"/>
        <end position="520"/>
    </location>
</feature>
<keyword evidence="12" id="KW-0472">Membrane</keyword>
<dbReference type="GO" id="GO:0007023">
    <property type="term" value="P:post-chaperonin tubulin folding pathway"/>
    <property type="evidence" value="ECO:0007669"/>
    <property type="project" value="InterPro"/>
</dbReference>
<evidence type="ECO:0000256" key="13">
    <source>
        <dbReference type="ARBA" id="ARBA00023186"/>
    </source>
</evidence>
<reference evidence="21" key="1">
    <citation type="submission" date="2019-06" db="EMBL/GenBank/DDBJ databases">
        <authorList>
            <consortium name="Wellcome Sanger Institute Data Sharing"/>
        </authorList>
    </citation>
    <scope>NUCLEOTIDE SEQUENCE [LARGE SCALE GENOMIC DNA]</scope>
</reference>
<keyword evidence="9" id="KW-0963">Cytoplasm</keyword>
<dbReference type="Pfam" id="PF23579">
    <property type="entry name" value="ARM_TBCD"/>
    <property type="match status" value="1"/>
</dbReference>
<evidence type="ECO:0000256" key="5">
    <source>
        <dbReference type="ARBA" id="ARBA00006853"/>
    </source>
</evidence>
<dbReference type="SUPFAM" id="SSF48371">
    <property type="entry name" value="ARM repeat"/>
    <property type="match status" value="2"/>
</dbReference>
<dbReference type="GO" id="GO:0031115">
    <property type="term" value="P:negative regulation of microtubule polymerization"/>
    <property type="evidence" value="ECO:0007669"/>
    <property type="project" value="UniProtKB-ARBA"/>
</dbReference>
<reference evidence="21" key="2">
    <citation type="submission" date="2025-08" db="UniProtKB">
        <authorList>
            <consortium name="Ensembl"/>
        </authorList>
    </citation>
    <scope>IDENTIFICATION</scope>
</reference>
<evidence type="ECO:0000259" key="20">
    <source>
        <dbReference type="Pfam" id="PF25767"/>
    </source>
</evidence>
<dbReference type="GO" id="GO:0016328">
    <property type="term" value="C:lateral plasma membrane"/>
    <property type="evidence" value="ECO:0007669"/>
    <property type="project" value="UniProtKB-SubCell"/>
</dbReference>
<comment type="function">
    <text evidence="15">Tubulin-folding protein implicated in the first step of the tubulin folding pathway and required for tubulin complex assembly. Involved in the regulation of microtubule polymerization or depolymerization, it modulates microtubule dynamics by capturing GTP-bound beta-tubulin (TUBB). Its ability to interact with beta tubulin is regulated via its interaction with ARL2. Acts as a GTPase-activating protein (GAP) for ARL2. Induces microtubule disruption in absence of ARL2. Increases degradation of beta tubulin, when overexpressed in polarized cells. Promotes epithelial cell detachment, a process antagonized by ARL2. Induces tight adherens and tight junctions disassembly at the lateral cell membrane. Required for correct assembly and maintenance of the mitotic spindle, and proper progression of mitosis. Involved in neuron morphogenesis.</text>
</comment>
<evidence type="ECO:0000256" key="8">
    <source>
        <dbReference type="ARBA" id="ARBA00022475"/>
    </source>
</evidence>
<dbReference type="PANTHER" id="PTHR12658">
    <property type="entry name" value="BETA-TUBULIN COFACTOR D"/>
    <property type="match status" value="1"/>
</dbReference>
<dbReference type="Pfam" id="PF12612">
    <property type="entry name" value="TFCD_C"/>
    <property type="match status" value="1"/>
</dbReference>
<dbReference type="AlphaFoldDB" id="A0A672ITQ4"/>
<dbReference type="Proteomes" id="UP000472267">
    <property type="component" value="Chromosome 4"/>
</dbReference>
<dbReference type="GO" id="GO:0005813">
    <property type="term" value="C:centrosome"/>
    <property type="evidence" value="ECO:0007669"/>
    <property type="project" value="UniProtKB-SubCell"/>
</dbReference>
<dbReference type="Pfam" id="PF25767">
    <property type="entry name" value="ARM_TBCD_2nd"/>
    <property type="match status" value="1"/>
</dbReference>
<keyword evidence="22" id="KW-1185">Reference proteome</keyword>
<evidence type="ECO:0000256" key="9">
    <source>
        <dbReference type="ARBA" id="ARBA00022490"/>
    </source>
</evidence>
<comment type="similarity">
    <text evidence="5">Belongs to the TBCD family.</text>
</comment>
<evidence type="ECO:0000256" key="1">
    <source>
        <dbReference type="ARBA" id="ARBA00004124"/>
    </source>
</evidence>
<dbReference type="InterPro" id="IPR022577">
    <property type="entry name" value="TBCD_C"/>
</dbReference>
<keyword evidence="11" id="KW-0965">Cell junction</keyword>
<name>A0A672ITQ4_SALFA</name>
<dbReference type="GO" id="GO:0005912">
    <property type="term" value="C:adherens junction"/>
    <property type="evidence" value="ECO:0007669"/>
    <property type="project" value="UniProtKB-SubCell"/>
</dbReference>
<dbReference type="GO" id="GO:0070830">
    <property type="term" value="P:bicellular tight junction assembly"/>
    <property type="evidence" value="ECO:0007669"/>
    <property type="project" value="TreeGrafter"/>
</dbReference>
<dbReference type="InterPro" id="IPR033162">
    <property type="entry name" value="TBCD"/>
</dbReference>
<evidence type="ECO:0000256" key="15">
    <source>
        <dbReference type="ARBA" id="ARBA00057349"/>
    </source>
</evidence>
<dbReference type="GO" id="GO:0048487">
    <property type="term" value="F:beta-tubulin binding"/>
    <property type="evidence" value="ECO:0007669"/>
    <property type="project" value="InterPro"/>
</dbReference>
<dbReference type="InterPro" id="IPR058033">
    <property type="entry name" value="ARM_TBCD_2nd"/>
</dbReference>
<dbReference type="InterPro" id="IPR011989">
    <property type="entry name" value="ARM-like"/>
</dbReference>
<dbReference type="GO" id="GO:0000226">
    <property type="term" value="P:microtubule cytoskeleton organization"/>
    <property type="evidence" value="ECO:0007669"/>
    <property type="project" value="TreeGrafter"/>
</dbReference>
<dbReference type="GO" id="GO:0005923">
    <property type="term" value="C:bicellular tight junction"/>
    <property type="evidence" value="ECO:0007669"/>
    <property type="project" value="UniProtKB-SubCell"/>
</dbReference>
<dbReference type="Gene3D" id="1.25.10.10">
    <property type="entry name" value="Leucine-rich Repeat Variant"/>
    <property type="match status" value="2"/>
</dbReference>
<evidence type="ECO:0000256" key="10">
    <source>
        <dbReference type="ARBA" id="ARBA00022737"/>
    </source>
</evidence>
<keyword evidence="7" id="KW-0796">Tight junction</keyword>
<dbReference type="FunFam" id="1.25.10.10:FF:001051">
    <property type="entry name" value="Tubulin folding cofactor D"/>
    <property type="match status" value="1"/>
</dbReference>
<comment type="subunit">
    <text evidence="16">Found in a complex with at least ARL2, PPP2CB, PPP2R1A, PPP2R2A, PPP2R5E and TBCD. Interacts with PPP2CB. Part of a supercomplex made of cofactors A to E. Cofactors A and D function by capturing and stabilizing tubulin in a quasi-native conformation. Cofactor E binds to the cofactor D-tubulin complex; interaction with cofactor C then causes the release of tubulin polypeptides that are committed to the native state. Interacts with ARL2; interaction is enhanced with the GDP-bound form of ARL2. Does not interact with ARL3, ARL4A and ARL4D. Interacts with beta tubulin. Interacts with TBCE.</text>
</comment>
<evidence type="ECO:0000256" key="11">
    <source>
        <dbReference type="ARBA" id="ARBA00022949"/>
    </source>
</evidence>
<dbReference type="GO" id="GO:0005096">
    <property type="term" value="F:GTPase activator activity"/>
    <property type="evidence" value="ECO:0007669"/>
    <property type="project" value="InterPro"/>
</dbReference>
<keyword evidence="10" id="KW-0677">Repeat</keyword>
<comment type="subcellular location">
    <subcellularLocation>
        <location evidence="4">Cell junction</location>
        <location evidence="4">Adherens junction</location>
    </subcellularLocation>
    <subcellularLocation>
        <location evidence="3">Cell junction</location>
        <location evidence="3">Tight junction</location>
    </subcellularLocation>
    <subcellularLocation>
        <location evidence="2">Cytoplasm</location>
        <location evidence="2">Cytoskeleton</location>
        <location evidence="2">Microtubule organizing center</location>
        <location evidence="2">Centrosome</location>
    </subcellularLocation>
    <subcellularLocation>
        <location evidence="1">Lateral cell membrane</location>
    </subcellularLocation>
</comment>
<evidence type="ECO:0000256" key="2">
    <source>
        <dbReference type="ARBA" id="ARBA00004300"/>
    </source>
</evidence>
<dbReference type="GO" id="GO:0007021">
    <property type="term" value="P:tubulin complex assembly"/>
    <property type="evidence" value="ECO:0007669"/>
    <property type="project" value="InterPro"/>
</dbReference>
<evidence type="ECO:0000256" key="4">
    <source>
        <dbReference type="ARBA" id="ARBA00004536"/>
    </source>
</evidence>
<accession>A0A672ITQ4</accession>
<evidence type="ECO:0000256" key="18">
    <source>
        <dbReference type="ARBA" id="ARBA00079875"/>
    </source>
</evidence>
<dbReference type="Ensembl" id="ENSSFAT00005046895.1">
    <property type="protein sequence ID" value="ENSSFAP00005045318.1"/>
    <property type="gene ID" value="ENSSFAG00005021600.1"/>
</dbReference>
<keyword evidence="8" id="KW-1003">Cell membrane</keyword>
<evidence type="ECO:0000256" key="7">
    <source>
        <dbReference type="ARBA" id="ARBA00022427"/>
    </source>
</evidence>
<evidence type="ECO:0000256" key="17">
    <source>
        <dbReference type="ARBA" id="ARBA00077974"/>
    </source>
</evidence>
<evidence type="ECO:0000256" key="3">
    <source>
        <dbReference type="ARBA" id="ARBA00004435"/>
    </source>
</evidence>
<protein>
    <recommendedName>
        <fullName evidence="6">Tubulin-specific chaperone D</fullName>
    </recommendedName>
    <alternativeName>
        <fullName evidence="17">Beta-tubulin cofactor D</fullName>
    </alternativeName>
    <alternativeName>
        <fullName evidence="18">Tubulin-folding cofactor D</fullName>
    </alternativeName>
</protein>
<evidence type="ECO:0000256" key="14">
    <source>
        <dbReference type="ARBA" id="ARBA00023212"/>
    </source>
</evidence>
<proteinExistence type="inferred from homology"/>
<evidence type="ECO:0000256" key="16">
    <source>
        <dbReference type="ARBA" id="ARBA00064145"/>
    </source>
</evidence>
<organism evidence="21 22">
    <name type="scientific">Salarias fasciatus</name>
    <name type="common">Jewelled blenny</name>
    <name type="synonym">Blennius fasciatus</name>
    <dbReference type="NCBI Taxonomy" id="181472"/>
    <lineage>
        <taxon>Eukaryota</taxon>
        <taxon>Metazoa</taxon>
        <taxon>Chordata</taxon>
        <taxon>Craniata</taxon>
        <taxon>Vertebrata</taxon>
        <taxon>Euteleostomi</taxon>
        <taxon>Actinopterygii</taxon>
        <taxon>Neopterygii</taxon>
        <taxon>Teleostei</taxon>
        <taxon>Neoteleostei</taxon>
        <taxon>Acanthomorphata</taxon>
        <taxon>Ovalentaria</taxon>
        <taxon>Blenniimorphae</taxon>
        <taxon>Blenniiformes</taxon>
        <taxon>Blennioidei</taxon>
        <taxon>Blenniidae</taxon>
        <taxon>Salariinae</taxon>
        <taxon>Salarias</taxon>
    </lineage>
</organism>
<gene>
    <name evidence="21" type="primary">tbcd</name>
</gene>
<dbReference type="GO" id="GO:0034333">
    <property type="term" value="P:adherens junction assembly"/>
    <property type="evidence" value="ECO:0007669"/>
    <property type="project" value="TreeGrafter"/>
</dbReference>
<sequence length="1099" mass="121519">MALTETENGYSGGDGDENDAIVKTCVLDGFSESAETRALICSLPEAHGDEKQTEIATQKFLLILNRYQEQPRLLDPHLEWMLNLILDFIRNEQSPPSLVHLGFKFLYIISKVRGYKVFMQLLPHEVADLQPVLDLLSRQDPNDLETWETRYMLLLWLSMTCLVPFDLSRLDGRMESDSGKPRDSTMDRILTVAKDYLVVGDTPRYAASVLVSKFMTRPDVQQKRLGDFLDWSLGVISQLKDDSGTNVRILESALQSLAKLFKHGKRDDLSPHAAAVLQCLEQRRLSDSSEAMLKKLSIKLTQRLGLTFLKPRLAAWRYQRGSRSLAANLSMSQSAAVSPDMDTQEQEEDYDIPEQVETVIEHLLVGLKDKETIVRWSAAKGIGRLTGRLPKELADEVVGSVLDCFSFQETDNAWHGGCLALAELGRRGLLLPSRLKDVVPLIIKALIYEEKRGACSVGSNVRDAACYVCWSFARAYEPKELEPFVCEIARALLITAVFDRNVNCRRAASVSSPGTFPHGIDILTAADYYAVGNLNNCYLNISVYIAGFPEYTKAMIDHLVAIKINHWDGAIRELATKALHNLTPQAPDYMATTVLPQLLPLAVGMDRHGRHGAILACGEITHALYKVGLQTDRGLGGELMRPASKSDFCGLIEKLSLAKMPFKNDPLAVVSALSVLCEEFYQTPDGQADSQMQDVLVSQYIEGLQSPQMLTRCGSALALGCLPAFMIHGKLKQILQALQQVCAPTQDGKFPEARRDAVKAVAQVCVKVGVAAHGSPDSTLCPENIGEVYDLLLSGMNDYTTDSRGDVGAWIREAAMSSAMDVTLLVAGSAPEILSPDLVKPMMCCLAQQAAEKIDRYRAHAGNIFLRLLHSSEPAVPHIPHREELLSIFPVESAGSLNWTAPSQAYPHIAQLLGLPEYQYHTLLGLTVSVGGVTESTVQFSSHSLFNYVKSIQEDGAALGQFGETLLRILRGNLRNDRVSIPFLKMLSQMLANNCFEIFTTQEDHPLCVELLALCKEIKKSKSFPKLKACLSVFCGLVQFQGDVRKKVLSQLLLLLCAPSPQVRKTAASEMYEMFLTYDDVADPDVLEDVMASLSDTNW</sequence>
<keyword evidence="14" id="KW-0206">Cytoskeleton</keyword>
<dbReference type="FunFam" id="1.25.10.10:FF:000268">
    <property type="entry name" value="tubulin-specific chaperone D"/>
    <property type="match status" value="1"/>
</dbReference>
<evidence type="ECO:0000256" key="6">
    <source>
        <dbReference type="ARBA" id="ARBA00015003"/>
    </source>
</evidence>
<evidence type="ECO:0000256" key="12">
    <source>
        <dbReference type="ARBA" id="ARBA00023136"/>
    </source>
</evidence>
<keyword evidence="13" id="KW-0143">Chaperone</keyword>